<dbReference type="Proteomes" id="UP000215931">
    <property type="component" value="Unassembled WGS sequence"/>
</dbReference>
<organism evidence="1 2">
    <name type="scientific">Mesorhizobium wenxiniae</name>
    <dbReference type="NCBI Taxonomy" id="2014805"/>
    <lineage>
        <taxon>Bacteria</taxon>
        <taxon>Pseudomonadati</taxon>
        <taxon>Pseudomonadota</taxon>
        <taxon>Alphaproteobacteria</taxon>
        <taxon>Hyphomicrobiales</taxon>
        <taxon>Phyllobacteriaceae</taxon>
        <taxon>Mesorhizobium</taxon>
    </lineage>
</organism>
<evidence type="ECO:0000313" key="1">
    <source>
        <dbReference type="EMBL" id="PAP94513.1"/>
    </source>
</evidence>
<accession>A0A271KFH4</accession>
<protein>
    <recommendedName>
        <fullName evidence="3">Terminase</fullName>
    </recommendedName>
</protein>
<evidence type="ECO:0008006" key="3">
    <source>
        <dbReference type="Google" id="ProtNLM"/>
    </source>
</evidence>
<dbReference type="Gene3D" id="3.30.420.240">
    <property type="match status" value="1"/>
</dbReference>
<dbReference type="InterPro" id="IPR027417">
    <property type="entry name" value="P-loop_NTPase"/>
</dbReference>
<dbReference type="EMBL" id="NPKH01000021">
    <property type="protein sequence ID" value="PAP94513.1"/>
    <property type="molecule type" value="Genomic_DNA"/>
</dbReference>
<dbReference type="AlphaFoldDB" id="A0A271KFH4"/>
<reference evidence="1 2" key="1">
    <citation type="submission" date="2017-08" db="EMBL/GenBank/DDBJ databases">
        <title>Mesorhizobium wenxinae sp. nov., a novel rhizobial species isolated from root nodules of chickpea (Cicer arietinum L.).</title>
        <authorList>
            <person name="Zhang J."/>
        </authorList>
    </citation>
    <scope>NUCLEOTIDE SEQUENCE [LARGE SCALE GENOMIC DNA]</scope>
    <source>
        <strain evidence="2">WYCCWR 10019</strain>
    </source>
</reference>
<comment type="caution">
    <text evidence="1">The sequence shown here is derived from an EMBL/GenBank/DDBJ whole genome shotgun (WGS) entry which is preliminary data.</text>
</comment>
<dbReference type="RefSeq" id="WP_095519435.1">
    <property type="nucleotide sequence ID" value="NZ_NPKH01000021.1"/>
</dbReference>
<dbReference type="OrthoDB" id="9768556at2"/>
<dbReference type="Gene3D" id="3.40.50.300">
    <property type="entry name" value="P-loop containing nucleotide triphosphate hydrolases"/>
    <property type="match status" value="1"/>
</dbReference>
<sequence length="521" mass="57355">MTVGQTLDDILRAYQALPPEEQKAIVERAQTLAGKKAALPNPGPQTMAYFSEADETFYGGSAGGGKTFLICLLALNEHEHSLILRRIGKNLKGVKRELQGLLGTRDGFNEQSGTWRHDRGVIDLGHCEHEGNKEDYQGIAHDLKAFDEITQFTETQYTYIIGWNRSANPKQRCRVLATGNPPSTAEGQWVIKRWGAWLDPTHPNPAQPGELRWFTTIDGDDTEVDQDYLGPKGEKPRSRTFIASVLEDNPDLAESGYASTIEAMPEPYRTMLREGRFDIGAQDDLWQVIPSDWIRQAQGRWKPDGFRGLKMTAVAVDVAQGGPDKSSFSSRYGTWFAPLVRKKGTETPDGPSIGAEVFKIRRDGSVVIVDLGGGYGGDAKRFLTDNGVSVAGFNGAHGSTARTVDKALGFLNKRAEAIWRFREALDPGQEGGSPLALPPDPLLVADLVSYRWKPVGAGNIQIESKEEIRKRIGRSPDDGDATIMCWAEGEKQAIRKMHEAALGGRLPQVKVGYAKQKVGRR</sequence>
<gene>
    <name evidence="1" type="ORF">CIT31_16065</name>
</gene>
<name>A0A271KFH4_9HYPH</name>
<proteinExistence type="predicted"/>
<evidence type="ECO:0000313" key="2">
    <source>
        <dbReference type="Proteomes" id="UP000215931"/>
    </source>
</evidence>
<keyword evidence="2" id="KW-1185">Reference proteome</keyword>